<proteinExistence type="predicted"/>
<dbReference type="EMBL" id="CP026100">
    <property type="protein sequence ID" value="AYV48273.1"/>
    <property type="molecule type" value="Genomic_DNA"/>
</dbReference>
<protein>
    <recommendedName>
        <fullName evidence="1">Microcin J25-processing protein McjB C-terminal domain-containing protein</fullName>
    </recommendedName>
</protein>
<evidence type="ECO:0000259" key="1">
    <source>
        <dbReference type="Pfam" id="PF13471"/>
    </source>
</evidence>
<gene>
    <name evidence="2" type="ORF">C1707_19515</name>
    <name evidence="3" type="ORF">CFHF_24885</name>
</gene>
<dbReference type="Proteomes" id="UP000234483">
    <property type="component" value="Unassembled WGS sequence"/>
</dbReference>
<dbReference type="RefSeq" id="WP_101715612.1">
    <property type="nucleotide sequence ID" value="NZ_CP026100.1"/>
</dbReference>
<dbReference type="Pfam" id="PF13471">
    <property type="entry name" value="Transglut_core3"/>
    <property type="match status" value="1"/>
</dbReference>
<name>A0A2N5CL11_9CAUL</name>
<dbReference type="InterPro" id="IPR053521">
    <property type="entry name" value="McjB-like"/>
</dbReference>
<organism evidence="3 4">
    <name type="scientific">Caulobacter flavus</name>
    <dbReference type="NCBI Taxonomy" id="1679497"/>
    <lineage>
        <taxon>Bacteria</taxon>
        <taxon>Pseudomonadati</taxon>
        <taxon>Pseudomonadota</taxon>
        <taxon>Alphaproteobacteria</taxon>
        <taxon>Caulobacterales</taxon>
        <taxon>Caulobacteraceae</taxon>
        <taxon>Caulobacter</taxon>
    </lineage>
</organism>
<evidence type="ECO:0000313" key="3">
    <source>
        <dbReference type="EMBL" id="PLR06433.1"/>
    </source>
</evidence>
<dbReference type="InterPro" id="IPR032708">
    <property type="entry name" value="McjB_C"/>
</dbReference>
<evidence type="ECO:0000313" key="5">
    <source>
        <dbReference type="Proteomes" id="UP000281192"/>
    </source>
</evidence>
<dbReference type="AlphaFoldDB" id="A0A2N5CL11"/>
<dbReference type="NCBIfam" id="NF033537">
    <property type="entry name" value="lasso_biosyn_B2"/>
    <property type="match status" value="1"/>
</dbReference>
<accession>A0A2N5CL11</accession>
<evidence type="ECO:0000313" key="2">
    <source>
        <dbReference type="EMBL" id="AYV48273.1"/>
    </source>
</evidence>
<evidence type="ECO:0000313" key="4">
    <source>
        <dbReference type="Proteomes" id="UP000234483"/>
    </source>
</evidence>
<feature type="domain" description="Microcin J25-processing protein McjB C-terminal" evidence="1">
    <location>
        <begin position="114"/>
        <end position="211"/>
    </location>
</feature>
<dbReference type="EMBL" id="PJRQ01000052">
    <property type="protein sequence ID" value="PLR06433.1"/>
    <property type="molecule type" value="Genomic_DNA"/>
</dbReference>
<reference evidence="3 4" key="1">
    <citation type="submission" date="2017-12" db="EMBL/GenBank/DDBJ databases">
        <title>The genome sequence of Caulobacter flavus CGMCC1 15093.</title>
        <authorList>
            <person name="Gao J."/>
            <person name="Mao X."/>
            <person name="Sun J."/>
        </authorList>
    </citation>
    <scope>NUCLEOTIDE SEQUENCE [LARGE SCALE GENOMIC DNA]</scope>
    <source>
        <strain evidence="3 4">CGMCC1 15093</strain>
    </source>
</reference>
<dbReference type="OrthoDB" id="119963at2"/>
<dbReference type="Proteomes" id="UP000281192">
    <property type="component" value="Chromosome"/>
</dbReference>
<sequence length="213" mass="23560">MNWHWAPHVHAAMHGDDLVVLDVRRNDYLLLAAVGDAVQLAPDSNAAQIHEDDLVNQLEAARLGARSQGVAPATRNRAPSAERDLFDHGVPPLRMAQVAELAALSVRVTHSLRWTPLSRLVRSSPVQGGEDVFEVVRKAMVLRAALPWLPLQGECLYRAALLRAHLGRLAGHTHWVFGVSTWPFSAHCWVQSGGVVLNDRLQRVRRFTPILAV</sequence>
<dbReference type="KEGG" id="cfh:C1707_19515"/>
<reference evidence="2 5" key="2">
    <citation type="submission" date="2018-01" db="EMBL/GenBank/DDBJ databases">
        <title>Complete genome sequence of Caulobacter flavus RHGG3.</title>
        <authorList>
            <person name="Yang E."/>
        </authorList>
    </citation>
    <scope>NUCLEOTIDE SEQUENCE [LARGE SCALE GENOMIC DNA]</scope>
    <source>
        <strain evidence="2 5">RHGG3</strain>
    </source>
</reference>
<keyword evidence="5" id="KW-1185">Reference proteome</keyword>